<organism evidence="5 6">
    <name type="scientific">Favolaschia claudopus</name>
    <dbReference type="NCBI Taxonomy" id="2862362"/>
    <lineage>
        <taxon>Eukaryota</taxon>
        <taxon>Fungi</taxon>
        <taxon>Dikarya</taxon>
        <taxon>Basidiomycota</taxon>
        <taxon>Agaricomycotina</taxon>
        <taxon>Agaricomycetes</taxon>
        <taxon>Agaricomycetidae</taxon>
        <taxon>Agaricales</taxon>
        <taxon>Marasmiineae</taxon>
        <taxon>Mycenaceae</taxon>
        <taxon>Favolaschia</taxon>
    </lineage>
</organism>
<evidence type="ECO:0000256" key="1">
    <source>
        <dbReference type="ARBA" id="ARBA00005466"/>
    </source>
</evidence>
<dbReference type="InterPro" id="IPR016169">
    <property type="entry name" value="FAD-bd_PCMH_sub2"/>
</dbReference>
<dbReference type="InterPro" id="IPR050432">
    <property type="entry name" value="FAD-linked_Oxidoreductases_BP"/>
</dbReference>
<dbReference type="Pfam" id="PF01565">
    <property type="entry name" value="FAD_binding_4"/>
    <property type="match status" value="1"/>
</dbReference>
<dbReference type="Pfam" id="PF08031">
    <property type="entry name" value="BBE"/>
    <property type="match status" value="1"/>
</dbReference>
<evidence type="ECO:0000313" key="5">
    <source>
        <dbReference type="EMBL" id="KAK7057873.1"/>
    </source>
</evidence>
<feature type="domain" description="FAD-binding PCMH-type" evidence="4">
    <location>
        <begin position="138"/>
        <end position="319"/>
    </location>
</feature>
<dbReference type="InterPro" id="IPR006094">
    <property type="entry name" value="Oxid_FAD_bind_N"/>
</dbReference>
<keyword evidence="3" id="KW-1133">Transmembrane helix</keyword>
<protein>
    <submittedName>
        <fullName evidence="5">FAD-binding domain-containing protein</fullName>
    </submittedName>
</protein>
<dbReference type="AlphaFoldDB" id="A0AAW0E2A5"/>
<accession>A0AAW0E2A5</accession>
<reference evidence="5 6" key="1">
    <citation type="journal article" date="2024" name="J Genomics">
        <title>Draft genome sequencing and assembly of Favolaschia claudopus CIRM-BRFM 2984 isolated from oak limbs.</title>
        <authorList>
            <person name="Navarro D."/>
            <person name="Drula E."/>
            <person name="Chaduli D."/>
            <person name="Cazenave R."/>
            <person name="Ahrendt S."/>
            <person name="Wang J."/>
            <person name="Lipzen A."/>
            <person name="Daum C."/>
            <person name="Barry K."/>
            <person name="Grigoriev I.V."/>
            <person name="Favel A."/>
            <person name="Rosso M.N."/>
            <person name="Martin F."/>
        </authorList>
    </citation>
    <scope>NUCLEOTIDE SEQUENCE [LARGE SCALE GENOMIC DNA]</scope>
    <source>
        <strain evidence="5 6">CIRM-BRFM 2984</strain>
    </source>
</reference>
<evidence type="ECO:0000313" key="6">
    <source>
        <dbReference type="Proteomes" id="UP001362999"/>
    </source>
</evidence>
<comment type="caution">
    <text evidence="5">The sequence shown here is derived from an EMBL/GenBank/DDBJ whole genome shotgun (WGS) entry which is preliminary data.</text>
</comment>
<dbReference type="InterPro" id="IPR016166">
    <property type="entry name" value="FAD-bd_PCMH"/>
</dbReference>
<sequence>MAKLSAVNLALRLVLPCFLGSFFILAITPIAGSSRSPLSAITPDAWTSLNASIGGRLRRATPFALPCFAKYNNVTVPVDEVACKTIQDHYTSPSSRVENFSTNMLVQYETCMAQHTGCLLDYTNPQNPLATDGVSCDQGQISPYYVDIRAPSDIQAAFQFAEKTSVPLSIKNTGHDYMGRSRQLNSLGLWTHNLQTMSYHAQFTPEHCKTSHRAITVGAGVTFEQVYKFADDNDVMFIGGYASTIGASGGWLMGGGHSVLSPVYGLGVDRVLEIKIVTPDGKFRTANACQNSDLFWALRGGGGGTFGVVVESTHLVEPRIPLQAINMTFTPTADNLQEFFEILVNNSASWGGAGWGGHVLPPGGLVYVNPRLSLDEAKQSMAQLSTFSQNYNGTAEIQTFASWYAFFTKFIMEGTIASANTGPLGSRLLPQTLFESESGRTQLVAHLVKRTSELGFPYTPVVTPIAYNYTEGATSLTPAWRTGLWHYSTKATFSYNSSVEQIRAAYSTVHNFVRDELTPLAPDSGAYLNEGDVYESDHEYTYWGPNYERLAAIKAKYDPHRLLDCWKCVGWKGPAEHPCYITL</sequence>
<dbReference type="PROSITE" id="PS51387">
    <property type="entry name" value="FAD_PCMH"/>
    <property type="match status" value="1"/>
</dbReference>
<keyword evidence="6" id="KW-1185">Reference proteome</keyword>
<comment type="similarity">
    <text evidence="1">Belongs to the oxygen-dependent FAD-linked oxidoreductase family.</text>
</comment>
<feature type="transmembrane region" description="Helical" evidence="3">
    <location>
        <begin position="9"/>
        <end position="31"/>
    </location>
</feature>
<dbReference type="GO" id="GO:0016491">
    <property type="term" value="F:oxidoreductase activity"/>
    <property type="evidence" value="ECO:0007669"/>
    <property type="project" value="UniProtKB-KW"/>
</dbReference>
<proteinExistence type="inferred from homology"/>
<keyword evidence="3" id="KW-0472">Membrane</keyword>
<evidence type="ECO:0000259" key="4">
    <source>
        <dbReference type="PROSITE" id="PS51387"/>
    </source>
</evidence>
<keyword evidence="3" id="KW-0812">Transmembrane</keyword>
<dbReference type="GO" id="GO:0071949">
    <property type="term" value="F:FAD binding"/>
    <property type="evidence" value="ECO:0007669"/>
    <property type="project" value="InterPro"/>
</dbReference>
<evidence type="ECO:0000256" key="3">
    <source>
        <dbReference type="SAM" id="Phobius"/>
    </source>
</evidence>
<dbReference type="InterPro" id="IPR036318">
    <property type="entry name" value="FAD-bd_PCMH-like_sf"/>
</dbReference>
<dbReference type="SUPFAM" id="SSF56176">
    <property type="entry name" value="FAD-binding/transporter-associated domain-like"/>
    <property type="match status" value="1"/>
</dbReference>
<dbReference type="Gene3D" id="3.30.465.10">
    <property type="match status" value="2"/>
</dbReference>
<dbReference type="PANTHER" id="PTHR13878">
    <property type="entry name" value="GULONOLACTONE OXIDASE"/>
    <property type="match status" value="1"/>
</dbReference>
<dbReference type="EMBL" id="JAWWNJ010000004">
    <property type="protein sequence ID" value="KAK7057873.1"/>
    <property type="molecule type" value="Genomic_DNA"/>
</dbReference>
<dbReference type="InterPro" id="IPR012951">
    <property type="entry name" value="BBE"/>
</dbReference>
<evidence type="ECO:0000256" key="2">
    <source>
        <dbReference type="ARBA" id="ARBA00023002"/>
    </source>
</evidence>
<dbReference type="PANTHER" id="PTHR13878:SF91">
    <property type="entry name" value="FAD BINDING DOMAIN PROTEIN (AFU_ORTHOLOGUE AFUA_6G12070)-RELATED"/>
    <property type="match status" value="1"/>
</dbReference>
<keyword evidence="2" id="KW-0560">Oxidoreductase</keyword>
<name>A0AAW0E2A5_9AGAR</name>
<gene>
    <name evidence="5" type="ORF">R3P38DRAFT_2843473</name>
</gene>
<dbReference type="Proteomes" id="UP001362999">
    <property type="component" value="Unassembled WGS sequence"/>
</dbReference>